<evidence type="ECO:0000256" key="1">
    <source>
        <dbReference type="SAM" id="MobiDB-lite"/>
    </source>
</evidence>
<sequence>MHPDLYDVLYRQQLAEVEQRAEHRRVARERAEEQAVGAGRHGRPTRPARHPALRSLTALLHRPAHRAGPRPA</sequence>
<gene>
    <name evidence="2" type="ORF">ATJ88_2344</name>
</gene>
<dbReference type="EMBL" id="PDJJ01000001">
    <property type="protein sequence ID" value="PFG43638.1"/>
    <property type="molecule type" value="Genomic_DNA"/>
</dbReference>
<keyword evidence="3" id="KW-1185">Reference proteome</keyword>
<name>A0A2A9EXM5_9MICO</name>
<protein>
    <submittedName>
        <fullName evidence="2">Uncharacterized protein</fullName>
    </submittedName>
</protein>
<reference evidence="2 3" key="1">
    <citation type="submission" date="2017-10" db="EMBL/GenBank/DDBJ databases">
        <title>Sequencing the genomes of 1000 actinobacteria strains.</title>
        <authorList>
            <person name="Klenk H.-P."/>
        </authorList>
    </citation>
    <scope>NUCLEOTIDE SEQUENCE [LARGE SCALE GENOMIC DNA]</scope>
    <source>
        <strain evidence="2 3">DSM 21863</strain>
    </source>
</reference>
<dbReference type="AlphaFoldDB" id="A0A2A9EXM5"/>
<evidence type="ECO:0000313" key="2">
    <source>
        <dbReference type="EMBL" id="PFG43638.1"/>
    </source>
</evidence>
<dbReference type="Proteomes" id="UP000224130">
    <property type="component" value="Unassembled WGS sequence"/>
</dbReference>
<evidence type="ECO:0000313" key="3">
    <source>
        <dbReference type="Proteomes" id="UP000224130"/>
    </source>
</evidence>
<accession>A0A2A9EXM5</accession>
<dbReference type="RefSeq" id="WP_098463966.1">
    <property type="nucleotide sequence ID" value="NZ_PDJJ01000001.1"/>
</dbReference>
<comment type="caution">
    <text evidence="2">The sequence shown here is derived from an EMBL/GenBank/DDBJ whole genome shotgun (WGS) entry which is preliminary data.</text>
</comment>
<proteinExistence type="predicted"/>
<feature type="compositionally biased region" description="Basic residues" evidence="1">
    <location>
        <begin position="40"/>
        <end position="51"/>
    </location>
</feature>
<feature type="region of interest" description="Disordered" evidence="1">
    <location>
        <begin position="21"/>
        <end position="51"/>
    </location>
</feature>
<organism evidence="2 3">
    <name type="scientific">Isoptericola jiangsuensis</name>
    <dbReference type="NCBI Taxonomy" id="548579"/>
    <lineage>
        <taxon>Bacteria</taxon>
        <taxon>Bacillati</taxon>
        <taxon>Actinomycetota</taxon>
        <taxon>Actinomycetes</taxon>
        <taxon>Micrococcales</taxon>
        <taxon>Promicromonosporaceae</taxon>
        <taxon>Isoptericola</taxon>
    </lineage>
</organism>